<feature type="binding site" evidence="16">
    <location>
        <position position="738"/>
    </location>
    <ligand>
        <name>[4Fe-4S] cluster</name>
        <dbReference type="ChEBI" id="CHEBI:49883"/>
    </ligand>
</feature>
<dbReference type="Pfam" id="PF18267">
    <property type="entry name" value="Rubredoxin_C"/>
    <property type="match status" value="1"/>
</dbReference>
<dbReference type="Pfam" id="PF03460">
    <property type="entry name" value="NIR_SIR_ferr"/>
    <property type="match status" value="1"/>
</dbReference>
<protein>
    <submittedName>
        <fullName evidence="23">Nitrite reductase (NADH) large subunit</fullName>
    </submittedName>
</protein>
<keyword evidence="6 15" id="KW-0285">Flavoprotein</keyword>
<comment type="cofactor">
    <cofactor evidence="14">
        <name>[2Fe-2S] cluster</name>
        <dbReference type="ChEBI" id="CHEBI:190135"/>
    </cofactor>
</comment>
<accession>A0A326UDF4</accession>
<evidence type="ECO:0000256" key="12">
    <source>
        <dbReference type="ARBA" id="ARBA00023014"/>
    </source>
</evidence>
<dbReference type="InterPro" id="IPR016156">
    <property type="entry name" value="FAD/NAD-linked_Rdtase_dimer_sf"/>
</dbReference>
<evidence type="ECO:0000256" key="7">
    <source>
        <dbReference type="ARBA" id="ARBA00022714"/>
    </source>
</evidence>
<proteinExistence type="inferred from homology"/>
<evidence type="ECO:0000256" key="9">
    <source>
        <dbReference type="ARBA" id="ARBA00022827"/>
    </source>
</evidence>
<evidence type="ECO:0000256" key="4">
    <source>
        <dbReference type="ARBA" id="ARBA00022485"/>
    </source>
</evidence>
<dbReference type="SUPFAM" id="SSF56014">
    <property type="entry name" value="Nitrite and sulphite reductase 4Fe-4S domain-like"/>
    <property type="match status" value="1"/>
</dbReference>
<feature type="domain" description="FAD/NAD(P)-binding" evidence="21">
    <location>
        <begin position="4"/>
        <end position="289"/>
    </location>
</feature>
<keyword evidence="5 16" id="KW-0349">Heme</keyword>
<comment type="pathway">
    <text evidence="2">Nitrogen metabolism; nitrate reduction (assimilation).</text>
</comment>
<dbReference type="GO" id="GO:0046872">
    <property type="term" value="F:metal ion binding"/>
    <property type="evidence" value="ECO:0007669"/>
    <property type="project" value="UniProtKB-KW"/>
</dbReference>
<dbReference type="InterPro" id="IPR007419">
    <property type="entry name" value="BFD-like_2Fe2S-bd_dom"/>
</dbReference>
<dbReference type="GO" id="GO:0050661">
    <property type="term" value="F:NADP binding"/>
    <property type="evidence" value="ECO:0007669"/>
    <property type="project" value="UniProtKB-UniRule"/>
</dbReference>
<evidence type="ECO:0000256" key="1">
    <source>
        <dbReference type="ARBA" id="ARBA00001974"/>
    </source>
</evidence>
<dbReference type="PRINTS" id="PR00397">
    <property type="entry name" value="SIROHAEM"/>
</dbReference>
<dbReference type="GO" id="GO:0050660">
    <property type="term" value="F:flavin adenine dinucleotide binding"/>
    <property type="evidence" value="ECO:0007669"/>
    <property type="project" value="UniProtKB-UniRule"/>
</dbReference>
<evidence type="ECO:0000259" key="18">
    <source>
        <dbReference type="Pfam" id="PF01077"/>
    </source>
</evidence>
<dbReference type="Pfam" id="PF01077">
    <property type="entry name" value="NIR_SIR"/>
    <property type="match status" value="1"/>
</dbReference>
<evidence type="ECO:0000256" key="13">
    <source>
        <dbReference type="ARBA" id="ARBA00023063"/>
    </source>
</evidence>
<dbReference type="RefSeq" id="WP_111321102.1">
    <property type="nucleotide sequence ID" value="NZ_BIFX01000002.1"/>
</dbReference>
<dbReference type="EMBL" id="QKUF01000004">
    <property type="protein sequence ID" value="PZW32764.1"/>
    <property type="molecule type" value="Genomic_DNA"/>
</dbReference>
<dbReference type="AlphaFoldDB" id="A0A326UDF4"/>
<evidence type="ECO:0000259" key="20">
    <source>
        <dbReference type="Pfam" id="PF04324"/>
    </source>
</evidence>
<evidence type="ECO:0000256" key="15">
    <source>
        <dbReference type="PIRNR" id="PIRNR037149"/>
    </source>
</evidence>
<dbReference type="SUPFAM" id="SSF51905">
    <property type="entry name" value="FAD/NAD(P)-binding domain"/>
    <property type="match status" value="2"/>
</dbReference>
<evidence type="ECO:0000313" key="24">
    <source>
        <dbReference type="Proteomes" id="UP000248806"/>
    </source>
</evidence>
<feature type="domain" description="Nitrite/sulphite reductase 4Fe-4S" evidence="18">
    <location>
        <begin position="691"/>
        <end position="828"/>
    </location>
</feature>
<dbReference type="Proteomes" id="UP000248806">
    <property type="component" value="Unassembled WGS sequence"/>
</dbReference>
<dbReference type="OrthoDB" id="9792592at2"/>
<dbReference type="InterPro" id="IPR017121">
    <property type="entry name" value="Nitrite_Rdtase_lsu"/>
</dbReference>
<comment type="cofactor">
    <cofactor evidence="16">
        <name>siroheme</name>
        <dbReference type="ChEBI" id="CHEBI:60052"/>
    </cofactor>
    <text evidence="16">Binds 1 siroheme per subunit.</text>
</comment>
<dbReference type="GO" id="GO:0051537">
    <property type="term" value="F:2 iron, 2 sulfur cluster binding"/>
    <property type="evidence" value="ECO:0007669"/>
    <property type="project" value="UniProtKB-KW"/>
</dbReference>
<dbReference type="GO" id="GO:0020037">
    <property type="term" value="F:heme binding"/>
    <property type="evidence" value="ECO:0007669"/>
    <property type="project" value="InterPro"/>
</dbReference>
<dbReference type="SUPFAM" id="SSF55124">
    <property type="entry name" value="Nitrite/Sulfite reductase N-terminal domain-like"/>
    <property type="match status" value="1"/>
</dbReference>
<evidence type="ECO:0000256" key="10">
    <source>
        <dbReference type="ARBA" id="ARBA00023002"/>
    </source>
</evidence>
<dbReference type="PANTHER" id="PTHR43809:SF1">
    <property type="entry name" value="NITRITE REDUCTASE (NADH) LARGE SUBUNIT"/>
    <property type="match status" value="1"/>
</dbReference>
<dbReference type="InterPro" id="IPR041575">
    <property type="entry name" value="Rubredoxin_C"/>
</dbReference>
<organism evidence="23 24">
    <name type="scientific">Thermosporothrix hazakensis</name>
    <dbReference type="NCBI Taxonomy" id="644383"/>
    <lineage>
        <taxon>Bacteria</taxon>
        <taxon>Bacillati</taxon>
        <taxon>Chloroflexota</taxon>
        <taxon>Ktedonobacteria</taxon>
        <taxon>Ktedonobacterales</taxon>
        <taxon>Thermosporotrichaceae</taxon>
        <taxon>Thermosporothrix</taxon>
    </lineage>
</organism>
<feature type="domain" description="NADH-rubredoxin oxidoreductase C-terminal" evidence="22">
    <location>
        <begin position="374"/>
        <end position="442"/>
    </location>
</feature>
<dbReference type="Gene3D" id="3.50.50.60">
    <property type="entry name" value="FAD/NAD(P)-binding domain"/>
    <property type="match status" value="2"/>
</dbReference>
<dbReference type="PRINTS" id="PR00368">
    <property type="entry name" value="FADPNR"/>
</dbReference>
<keyword evidence="8 16" id="KW-0479">Metal-binding</keyword>
<dbReference type="PRINTS" id="PR00411">
    <property type="entry name" value="PNDRDTASEI"/>
</dbReference>
<dbReference type="InterPro" id="IPR052034">
    <property type="entry name" value="NasD-like"/>
</dbReference>
<dbReference type="GO" id="GO:0016491">
    <property type="term" value="F:oxidoreductase activity"/>
    <property type="evidence" value="ECO:0007669"/>
    <property type="project" value="UniProtKB-KW"/>
</dbReference>
<dbReference type="Gene3D" id="1.10.10.1100">
    <property type="entry name" value="BFD-like [2Fe-2S]-binding domain"/>
    <property type="match status" value="1"/>
</dbReference>
<comment type="cofactor">
    <cofactor evidence="16">
        <name>[4Fe-4S] cluster</name>
        <dbReference type="ChEBI" id="CHEBI:49883"/>
    </cofactor>
    <text evidence="16">Binds 1 [4Fe-4S] cluster per subunit.</text>
</comment>
<reference evidence="23 24" key="1">
    <citation type="submission" date="2018-06" db="EMBL/GenBank/DDBJ databases">
        <title>Genomic Encyclopedia of Archaeal and Bacterial Type Strains, Phase II (KMG-II): from individual species to whole genera.</title>
        <authorList>
            <person name="Goeker M."/>
        </authorList>
    </citation>
    <scope>NUCLEOTIDE SEQUENCE [LARGE SCALE GENOMIC DNA]</scope>
    <source>
        <strain evidence="23 24">ATCC BAA-1881</strain>
    </source>
</reference>
<keyword evidence="24" id="KW-1185">Reference proteome</keyword>
<evidence type="ECO:0000256" key="3">
    <source>
        <dbReference type="ARBA" id="ARBA00010429"/>
    </source>
</evidence>
<dbReference type="PROSITE" id="PS00365">
    <property type="entry name" value="NIR_SIR"/>
    <property type="match status" value="1"/>
</dbReference>
<dbReference type="InterPro" id="IPR006066">
    <property type="entry name" value="NO2/SO3_Rdtase_FeS/sirohaem_BS"/>
</dbReference>
<keyword evidence="10" id="KW-0560">Oxidoreductase</keyword>
<dbReference type="GO" id="GO:0051539">
    <property type="term" value="F:4 iron, 4 sulfur cluster binding"/>
    <property type="evidence" value="ECO:0007669"/>
    <property type="project" value="UniProtKB-KW"/>
</dbReference>
<dbReference type="InterPro" id="IPR006067">
    <property type="entry name" value="NO2/SO3_Rdtase_4Fe4S_dom"/>
</dbReference>
<dbReference type="InterPro" id="IPR045854">
    <property type="entry name" value="NO2/SO3_Rdtase_4Fe4S_sf"/>
</dbReference>
<dbReference type="Pfam" id="PF07992">
    <property type="entry name" value="Pyr_redox_2"/>
    <property type="match status" value="1"/>
</dbReference>
<dbReference type="InterPro" id="IPR036188">
    <property type="entry name" value="FAD/NAD-bd_sf"/>
</dbReference>
<dbReference type="Gene3D" id="3.90.480.20">
    <property type="match status" value="1"/>
</dbReference>
<dbReference type="Pfam" id="PF04324">
    <property type="entry name" value="Fer2_BFD"/>
    <property type="match status" value="1"/>
</dbReference>
<keyword evidence="9 15" id="KW-0274">FAD</keyword>
<keyword evidence="7" id="KW-0001">2Fe-2S</keyword>
<evidence type="ECO:0000256" key="17">
    <source>
        <dbReference type="SAM" id="MobiDB-lite"/>
    </source>
</evidence>
<dbReference type="PIRSF" id="PIRSF037149">
    <property type="entry name" value="NirB"/>
    <property type="match status" value="1"/>
</dbReference>
<feature type="region of interest" description="Disordered" evidence="17">
    <location>
        <begin position="320"/>
        <end position="341"/>
    </location>
</feature>
<evidence type="ECO:0000256" key="5">
    <source>
        <dbReference type="ARBA" id="ARBA00022617"/>
    </source>
</evidence>
<evidence type="ECO:0000259" key="21">
    <source>
        <dbReference type="Pfam" id="PF07992"/>
    </source>
</evidence>
<evidence type="ECO:0000256" key="16">
    <source>
        <dbReference type="PIRSR" id="PIRSR037149-1"/>
    </source>
</evidence>
<name>A0A326UDF4_THEHA</name>
<evidence type="ECO:0000313" key="23">
    <source>
        <dbReference type="EMBL" id="PZW32764.1"/>
    </source>
</evidence>
<gene>
    <name evidence="23" type="ORF">EI42_01856</name>
</gene>
<dbReference type="InterPro" id="IPR005117">
    <property type="entry name" value="NiRdtase/SiRdtase_haem-b_fer"/>
</dbReference>
<evidence type="ECO:0000256" key="11">
    <source>
        <dbReference type="ARBA" id="ARBA00023004"/>
    </source>
</evidence>
<comment type="caution">
    <text evidence="23">The sequence shown here is derived from an EMBL/GenBank/DDBJ whole genome shotgun (WGS) entry which is preliminary data.</text>
</comment>
<dbReference type="InterPro" id="IPR041854">
    <property type="entry name" value="BFD-like_2Fe2S-bd_dom_sf"/>
</dbReference>
<evidence type="ECO:0000259" key="22">
    <source>
        <dbReference type="Pfam" id="PF18267"/>
    </source>
</evidence>
<dbReference type="Gene3D" id="3.30.413.10">
    <property type="entry name" value="Sulfite Reductase Hemoprotein, domain 1"/>
    <property type="match status" value="1"/>
</dbReference>
<sequence>MTQKLVVIGNGMVGARFVEELVRRHGNDFYSITMFGEEPYGNYNRILLSHVLAGVDTFDTISIQPLDWYSANGIQLLTGQRVTMIDPVRRVVRSDQGYEAHYDQLVLATGSRPFIPPLDNLYAAPSQFKPGIFVFRTLDDCRTMLDFAAGARRAIVLGGGLLGLETARGLLARGLEVHIVHASPVLMNAQLDESASAILLTTLQRLGLHVHLERHTIAALGEQHFTGLAFRDGSTLDGDMLVISTGIRPNTELAIQAGLTVERGILVDDTLATSDPAIFAIGECAQHRGKTYGIVAPLWEQARVLAERLTHAHTLAHTSANTLTSTSTDTPSHTPANISANTLSNTSANISTDTLHSTSPNILTHMLYKGSSLSTRLKVMDIELLVLGEDWRVRAKDEVLSYAEPEKGIYKKILIRENRLENAILLGDCSGAARLQHYFERKQPLPENRAELLISLFNLGALNSGLSLDPAQELAELPDDAQICNCNGVTKGTIIAAVKAGKRSLPMLTAATRAGTGCGSCKGQVQVLLELAAGSELIEDPSIHYYVPGVPLRKPELVQAIKEQQLRSVSAVFKALANGKEDPQSKAGLASLLKIIWGKEYEDERDARFINDRVHANIQNNGTFSVVPRIYGGITSPQELRRIADVAEKYQVPMVKLTGGQRIDLLGVRKEHLPAVWRELGMPSGHAYTKAFRTCKTCVGSEFCRFGLGDSTALGVKIEQRFQGIESPHKLKLAVSGCPRNCAESTTKDIGVVAIEGGQWEIYIGGAAGSRVRKGDLLCTVNTHDEALQLIGRFMQYYREHARYQERTYAFVERIGIERIRQLLLEDVEGIATQLDQAIQEAVDAYRDPWQEAERPVTANQFAEVLAYTE</sequence>
<dbReference type="GO" id="GO:0042128">
    <property type="term" value="P:nitrate assimilation"/>
    <property type="evidence" value="ECO:0007669"/>
    <property type="project" value="UniProtKB-UniRule"/>
</dbReference>
<evidence type="ECO:0000256" key="8">
    <source>
        <dbReference type="ARBA" id="ARBA00022723"/>
    </source>
</evidence>
<dbReference type="InterPro" id="IPR036136">
    <property type="entry name" value="Nit/Sulf_reduc_fer-like_dom_sf"/>
</dbReference>
<dbReference type="InterPro" id="IPR023753">
    <property type="entry name" value="FAD/NAD-binding_dom"/>
</dbReference>
<feature type="domain" description="BFD-like [2Fe-2S]-binding" evidence="20">
    <location>
        <begin position="483"/>
        <end position="530"/>
    </location>
</feature>
<keyword evidence="4 16" id="KW-0004">4Fe-4S</keyword>
<feature type="domain" description="Nitrite/Sulfite reductase ferredoxin-like" evidence="19">
    <location>
        <begin position="619"/>
        <end position="680"/>
    </location>
</feature>
<evidence type="ECO:0000256" key="6">
    <source>
        <dbReference type="ARBA" id="ARBA00022630"/>
    </source>
</evidence>
<keyword evidence="11 16" id="KW-0408">Iron</keyword>
<dbReference type="UniPathway" id="UPA00653"/>
<comment type="similarity">
    <text evidence="3">Belongs to the nitrite and sulfite reductase 4Fe-4S domain family.</text>
</comment>
<keyword evidence="13 15" id="KW-0534">Nitrate assimilation</keyword>
<evidence type="ECO:0000256" key="2">
    <source>
        <dbReference type="ARBA" id="ARBA00005096"/>
    </source>
</evidence>
<dbReference type="Gene3D" id="3.30.390.30">
    <property type="match status" value="1"/>
</dbReference>
<keyword evidence="12 16" id="KW-0411">Iron-sulfur</keyword>
<feature type="binding site" description="axial binding residue" evidence="16">
    <location>
        <position position="742"/>
    </location>
    <ligand>
        <name>siroheme</name>
        <dbReference type="ChEBI" id="CHEBI:60052"/>
    </ligand>
    <ligandPart>
        <name>Fe</name>
        <dbReference type="ChEBI" id="CHEBI:18248"/>
    </ligandPart>
</feature>
<evidence type="ECO:0000259" key="19">
    <source>
        <dbReference type="Pfam" id="PF03460"/>
    </source>
</evidence>
<dbReference type="PANTHER" id="PTHR43809">
    <property type="entry name" value="NITRITE REDUCTASE (NADH) LARGE SUBUNIT"/>
    <property type="match status" value="1"/>
</dbReference>
<feature type="binding site" evidence="16">
    <location>
        <position position="742"/>
    </location>
    <ligand>
        <name>[4Fe-4S] cluster</name>
        <dbReference type="ChEBI" id="CHEBI:49883"/>
    </ligand>
</feature>
<feature type="binding site" evidence="16">
    <location>
        <position position="704"/>
    </location>
    <ligand>
        <name>[4Fe-4S] cluster</name>
        <dbReference type="ChEBI" id="CHEBI:49883"/>
    </ligand>
</feature>
<evidence type="ECO:0000256" key="14">
    <source>
        <dbReference type="ARBA" id="ARBA00034078"/>
    </source>
</evidence>
<feature type="binding site" evidence="16">
    <location>
        <position position="698"/>
    </location>
    <ligand>
        <name>[4Fe-4S] cluster</name>
        <dbReference type="ChEBI" id="CHEBI:49883"/>
    </ligand>
</feature>
<comment type="cofactor">
    <cofactor evidence="1 15">
        <name>FAD</name>
        <dbReference type="ChEBI" id="CHEBI:57692"/>
    </cofactor>
</comment>
<feature type="compositionally biased region" description="Low complexity" evidence="17">
    <location>
        <begin position="320"/>
        <end position="334"/>
    </location>
</feature>